<dbReference type="PANTHER" id="PTHR43567">
    <property type="entry name" value="FLAVOREDOXIN-RELATED-RELATED"/>
    <property type="match status" value="1"/>
</dbReference>
<dbReference type="SMART" id="SM00903">
    <property type="entry name" value="Flavin_Reduct"/>
    <property type="match status" value="1"/>
</dbReference>
<evidence type="ECO:0000256" key="3">
    <source>
        <dbReference type="ARBA" id="ARBA00038054"/>
    </source>
</evidence>
<dbReference type="EMBL" id="JAFGIX010000012">
    <property type="protein sequence ID" value="MBN1572115.1"/>
    <property type="molecule type" value="Genomic_DNA"/>
</dbReference>
<evidence type="ECO:0000259" key="4">
    <source>
        <dbReference type="SMART" id="SM00903"/>
    </source>
</evidence>
<evidence type="ECO:0000256" key="2">
    <source>
        <dbReference type="ARBA" id="ARBA00022630"/>
    </source>
</evidence>
<dbReference type="PANTHER" id="PTHR43567:SF1">
    <property type="entry name" value="FLAVOREDOXIN"/>
    <property type="match status" value="1"/>
</dbReference>
<evidence type="ECO:0000313" key="6">
    <source>
        <dbReference type="Proteomes" id="UP000809273"/>
    </source>
</evidence>
<accession>A0A9D8KD93</accession>
<comment type="similarity">
    <text evidence="3">Belongs to the flavoredoxin family.</text>
</comment>
<organism evidence="5 6">
    <name type="scientific">Candidatus Zymogenus saltonus</name>
    <dbReference type="NCBI Taxonomy" id="2844893"/>
    <lineage>
        <taxon>Bacteria</taxon>
        <taxon>Deltaproteobacteria</taxon>
        <taxon>Candidatus Zymogenia</taxon>
        <taxon>Candidatus Zymogeniales</taxon>
        <taxon>Candidatus Zymogenaceae</taxon>
        <taxon>Candidatus Zymogenus</taxon>
    </lineage>
</organism>
<dbReference type="Proteomes" id="UP000809273">
    <property type="component" value="Unassembled WGS sequence"/>
</dbReference>
<dbReference type="InterPro" id="IPR002563">
    <property type="entry name" value="Flavin_Rdtase-like_dom"/>
</dbReference>
<dbReference type="AlphaFoldDB" id="A0A9D8KD93"/>
<dbReference type="InterPro" id="IPR012349">
    <property type="entry name" value="Split_barrel_FMN-bd"/>
</dbReference>
<name>A0A9D8KD93_9DELT</name>
<feature type="domain" description="Flavin reductase like" evidence="4">
    <location>
        <begin position="13"/>
        <end position="160"/>
    </location>
</feature>
<evidence type="ECO:0000256" key="1">
    <source>
        <dbReference type="ARBA" id="ARBA00001917"/>
    </source>
</evidence>
<sequence>MKEIDWKEAVTHASPYPYILLTSVDKGGKPNAMGLGWWSFTSMNPPLILVSVGKSRFTLDNIRATKEFAVCFPGEGIAKGAWHCGVASGRDTDKLKDAGLKTIPGKAVKAPIIEGSSTAIECRVVDEFETGDHIVFVGEMLAYHGDPEKAMHIYSVFYSTLVSMDTKGNRNFALDFK</sequence>
<dbReference type="Gene3D" id="2.30.110.10">
    <property type="entry name" value="Electron Transport, Fmn-binding Protein, Chain A"/>
    <property type="match status" value="1"/>
</dbReference>
<keyword evidence="2" id="KW-0285">Flavoprotein</keyword>
<evidence type="ECO:0000313" key="5">
    <source>
        <dbReference type="EMBL" id="MBN1572115.1"/>
    </source>
</evidence>
<reference evidence="5" key="1">
    <citation type="journal article" date="2021" name="Environ. Microbiol.">
        <title>Genomic characterization of three novel Desulfobacterota classes expand the metabolic and phylogenetic diversity of the phylum.</title>
        <authorList>
            <person name="Murphy C.L."/>
            <person name="Biggerstaff J."/>
            <person name="Eichhorn A."/>
            <person name="Ewing E."/>
            <person name="Shahan R."/>
            <person name="Soriano D."/>
            <person name="Stewart S."/>
            <person name="VanMol K."/>
            <person name="Walker R."/>
            <person name="Walters P."/>
            <person name="Elshahed M.S."/>
            <person name="Youssef N.H."/>
        </authorList>
    </citation>
    <scope>NUCLEOTIDE SEQUENCE</scope>
    <source>
        <strain evidence="5">Zod_Metabat.24</strain>
    </source>
</reference>
<dbReference type="GO" id="GO:0010181">
    <property type="term" value="F:FMN binding"/>
    <property type="evidence" value="ECO:0007669"/>
    <property type="project" value="InterPro"/>
</dbReference>
<comment type="caution">
    <text evidence="5">The sequence shown here is derived from an EMBL/GenBank/DDBJ whole genome shotgun (WGS) entry which is preliminary data.</text>
</comment>
<dbReference type="InterPro" id="IPR052174">
    <property type="entry name" value="Flavoredoxin"/>
</dbReference>
<reference evidence="5" key="2">
    <citation type="submission" date="2021-01" db="EMBL/GenBank/DDBJ databases">
        <authorList>
            <person name="Hahn C.R."/>
            <person name="Youssef N.H."/>
            <person name="Elshahed M."/>
        </authorList>
    </citation>
    <scope>NUCLEOTIDE SEQUENCE</scope>
    <source>
        <strain evidence="5">Zod_Metabat.24</strain>
    </source>
</reference>
<dbReference type="SUPFAM" id="SSF50475">
    <property type="entry name" value="FMN-binding split barrel"/>
    <property type="match status" value="1"/>
</dbReference>
<dbReference type="GO" id="GO:0016646">
    <property type="term" value="F:oxidoreductase activity, acting on the CH-NH group of donors, NAD or NADP as acceptor"/>
    <property type="evidence" value="ECO:0007669"/>
    <property type="project" value="UniProtKB-ARBA"/>
</dbReference>
<proteinExistence type="inferred from homology"/>
<protein>
    <submittedName>
        <fullName evidence="5">Flavin reductase family protein</fullName>
    </submittedName>
</protein>
<comment type="cofactor">
    <cofactor evidence="1">
        <name>FMN</name>
        <dbReference type="ChEBI" id="CHEBI:58210"/>
    </cofactor>
</comment>
<gene>
    <name evidence="5" type="ORF">JW984_02845</name>
</gene>
<dbReference type="Pfam" id="PF01613">
    <property type="entry name" value="Flavin_Reduct"/>
    <property type="match status" value="1"/>
</dbReference>